<reference evidence="2 3" key="1">
    <citation type="submission" date="2010-03" db="EMBL/GenBank/DDBJ databases">
        <title>Complete sequence of Sideroxydans lithotrophicus ES-1.</title>
        <authorList>
            <consortium name="US DOE Joint Genome Institute"/>
            <person name="Lucas S."/>
            <person name="Copeland A."/>
            <person name="Lapidus A."/>
            <person name="Cheng J.-F."/>
            <person name="Bruce D."/>
            <person name="Goodwin L."/>
            <person name="Pitluck S."/>
            <person name="Munk A.C."/>
            <person name="Detter J.C."/>
            <person name="Han C."/>
            <person name="Tapia R."/>
            <person name="Larimer F."/>
            <person name="Land M."/>
            <person name="Hauser L."/>
            <person name="Kyrpides N."/>
            <person name="Ivanova N."/>
            <person name="Emerson D."/>
            <person name="Woyke T."/>
        </authorList>
    </citation>
    <scope>NUCLEOTIDE SEQUENCE [LARGE SCALE GENOMIC DNA]</scope>
    <source>
        <strain evidence="2 3">ES-1</strain>
    </source>
</reference>
<accession>D5CT79</accession>
<evidence type="ECO:0000256" key="1">
    <source>
        <dbReference type="SAM" id="MobiDB-lite"/>
    </source>
</evidence>
<organism evidence="2 3">
    <name type="scientific">Sideroxydans lithotrophicus (strain ES-1)</name>
    <dbReference type="NCBI Taxonomy" id="580332"/>
    <lineage>
        <taxon>Bacteria</taxon>
        <taxon>Pseudomonadati</taxon>
        <taxon>Pseudomonadota</taxon>
        <taxon>Betaproteobacteria</taxon>
        <taxon>Nitrosomonadales</taxon>
        <taxon>Gallionellaceae</taxon>
        <taxon>Sideroxydans</taxon>
    </lineage>
</organism>
<proteinExistence type="predicted"/>
<dbReference type="RefSeq" id="WP_013030063.1">
    <property type="nucleotide sequence ID" value="NC_013959.1"/>
</dbReference>
<feature type="compositionally biased region" description="Basic and acidic residues" evidence="1">
    <location>
        <begin position="224"/>
        <end position="237"/>
    </location>
</feature>
<name>D5CT79_SIDLE</name>
<evidence type="ECO:0008006" key="4">
    <source>
        <dbReference type="Google" id="ProtNLM"/>
    </source>
</evidence>
<feature type="compositionally biased region" description="Basic residues" evidence="1">
    <location>
        <begin position="125"/>
        <end position="134"/>
    </location>
</feature>
<dbReference type="OrthoDB" id="5526813at2"/>
<feature type="region of interest" description="Disordered" evidence="1">
    <location>
        <begin position="213"/>
        <end position="248"/>
    </location>
</feature>
<dbReference type="STRING" id="580332.Slit_1936"/>
<keyword evidence="3" id="KW-1185">Reference proteome</keyword>
<sequence length="248" mass="28000">MARIRTVKPEFFTHEDLYVAEIEEKLPLRVAFAGLWTVCDREGRFKWKPNTIKLAVLPFDELDFSRVLDALAARGFIEQYESESGELFGFVPSFLEHQVINNRESESNIPSPFDACSTRDPRGLCMHKGKGRERKGKEEEGKGKEPAADASAFSLPDWIDHPTWDLWLKTRKGKKMIPEQMQAQVNKLSKWRDAGLDHAKALSDAATAGWQGLFEPKPTVNKVDPQRDKDQAREGARARLFGGADATA</sequence>
<dbReference type="EMBL" id="CP001965">
    <property type="protein sequence ID" value="ADE12165.1"/>
    <property type="molecule type" value="Genomic_DNA"/>
</dbReference>
<protein>
    <recommendedName>
        <fullName evidence="4">DnaT DNA-binding domain-containing protein</fullName>
    </recommendedName>
</protein>
<dbReference type="HOGENOM" id="CLU_1119564_0_0_4"/>
<dbReference type="AlphaFoldDB" id="D5CT79"/>
<evidence type="ECO:0000313" key="2">
    <source>
        <dbReference type="EMBL" id="ADE12165.1"/>
    </source>
</evidence>
<gene>
    <name evidence="2" type="ordered locus">Slit_1936</name>
</gene>
<dbReference type="Proteomes" id="UP000001625">
    <property type="component" value="Chromosome"/>
</dbReference>
<evidence type="ECO:0000313" key="3">
    <source>
        <dbReference type="Proteomes" id="UP000001625"/>
    </source>
</evidence>
<feature type="compositionally biased region" description="Basic and acidic residues" evidence="1">
    <location>
        <begin position="135"/>
        <end position="147"/>
    </location>
</feature>
<dbReference type="eggNOG" id="COG3935">
    <property type="taxonomic scope" value="Bacteria"/>
</dbReference>
<feature type="region of interest" description="Disordered" evidence="1">
    <location>
        <begin position="124"/>
        <end position="148"/>
    </location>
</feature>
<dbReference type="KEGG" id="slt:Slit_1936"/>